<dbReference type="Proteomes" id="UP001430377">
    <property type="component" value="Unassembled WGS sequence"/>
</dbReference>
<feature type="region of interest" description="Disordered" evidence="1">
    <location>
        <begin position="1"/>
        <end position="27"/>
    </location>
</feature>
<evidence type="ECO:0000256" key="1">
    <source>
        <dbReference type="SAM" id="MobiDB-lite"/>
    </source>
</evidence>
<feature type="region of interest" description="Disordered" evidence="1">
    <location>
        <begin position="193"/>
        <end position="231"/>
    </location>
</feature>
<keyword evidence="2" id="KW-0472">Membrane</keyword>
<keyword evidence="4" id="KW-1185">Reference proteome</keyword>
<dbReference type="AlphaFoldDB" id="A0AAW4PKI3"/>
<dbReference type="RefSeq" id="WP_220616562.1">
    <property type="nucleotide sequence ID" value="NZ_RKLR01000001.1"/>
</dbReference>
<evidence type="ECO:0000313" key="3">
    <source>
        <dbReference type="EMBL" id="MBX0321543.1"/>
    </source>
</evidence>
<feature type="transmembrane region" description="Helical" evidence="2">
    <location>
        <begin position="89"/>
        <end position="109"/>
    </location>
</feature>
<protein>
    <recommendedName>
        <fullName evidence="5">DUF4129 domain-containing protein</fullName>
    </recommendedName>
</protein>
<proteinExistence type="predicted"/>
<feature type="transmembrane region" description="Helical" evidence="2">
    <location>
        <begin position="55"/>
        <end position="77"/>
    </location>
</feature>
<reference evidence="3 4" key="1">
    <citation type="submission" date="2021-06" db="EMBL/GenBank/DDBJ databases">
        <title>Halomicroarcula sp. a new haloarchaeum isolated from saline soil.</title>
        <authorList>
            <person name="Duran-Viseras A."/>
            <person name="Sanchez-Porro C."/>
            <person name="Ventosa A."/>
        </authorList>
    </citation>
    <scope>NUCLEOTIDE SEQUENCE [LARGE SCALE GENOMIC DNA]</scope>
    <source>
        <strain evidence="3 4">F13</strain>
    </source>
</reference>
<dbReference type="InterPro" id="IPR055693">
    <property type="entry name" value="DUF7269"/>
</dbReference>
<dbReference type="Pfam" id="PF23933">
    <property type="entry name" value="DUF7269"/>
    <property type="match status" value="1"/>
</dbReference>
<keyword evidence="2" id="KW-0812">Transmembrane</keyword>
<name>A0AAW4PKI3_9EURY</name>
<evidence type="ECO:0000256" key="2">
    <source>
        <dbReference type="SAM" id="Phobius"/>
    </source>
</evidence>
<dbReference type="EMBL" id="RKLR01000001">
    <property type="protein sequence ID" value="MBX0321543.1"/>
    <property type="molecule type" value="Genomic_DNA"/>
</dbReference>
<evidence type="ECO:0008006" key="5">
    <source>
        <dbReference type="Google" id="ProtNLM"/>
    </source>
</evidence>
<sequence>MSETVTTDERTTDEVTVPTRDTATDPDETVTATRSARARVDGTVDRDDTGGWWRLFAAVGLVSLLAAVVVATVPGLVGSLVGAGTTATLRAAIPATAGLVTLLGLYGVVTRSHAADSDDPAPVELPTATPESMQGPTQTVVGDDVDDLLDRIDGRVDPYDGLEASYAADVRRRLRETVERTLVRRTGLDAEEAQDAVEAGTWTDDPRAASFLGGDGVPDPPLGRQVRDWASGEGFDRKVDATLAEIRRLRGGDGA</sequence>
<gene>
    <name evidence="3" type="ORF">EGH21_00730</name>
</gene>
<comment type="caution">
    <text evidence="3">The sequence shown here is derived from an EMBL/GenBank/DDBJ whole genome shotgun (WGS) entry which is preliminary data.</text>
</comment>
<keyword evidence="2" id="KW-1133">Transmembrane helix</keyword>
<organism evidence="3 4">
    <name type="scientific">Haloarcula rubra</name>
    <dbReference type="NCBI Taxonomy" id="2487747"/>
    <lineage>
        <taxon>Archaea</taxon>
        <taxon>Methanobacteriati</taxon>
        <taxon>Methanobacteriota</taxon>
        <taxon>Stenosarchaea group</taxon>
        <taxon>Halobacteria</taxon>
        <taxon>Halobacteriales</taxon>
        <taxon>Haloarculaceae</taxon>
        <taxon>Haloarcula</taxon>
    </lineage>
</organism>
<accession>A0AAW4PKI3</accession>
<evidence type="ECO:0000313" key="4">
    <source>
        <dbReference type="Proteomes" id="UP001430377"/>
    </source>
</evidence>